<proteinExistence type="inferred from homology"/>
<comment type="function">
    <text evidence="2">Antitoxin component of a type II toxin-antitoxin (TA) system.</text>
</comment>
<evidence type="ECO:0000313" key="4">
    <source>
        <dbReference type="Proteomes" id="UP000184076"/>
    </source>
</evidence>
<evidence type="ECO:0000256" key="1">
    <source>
        <dbReference type="ARBA" id="ARBA00009981"/>
    </source>
</evidence>
<organism evidence="3 4">
    <name type="scientific">Desulfacinum infernum DSM 9756</name>
    <dbReference type="NCBI Taxonomy" id="1121391"/>
    <lineage>
        <taxon>Bacteria</taxon>
        <taxon>Pseudomonadati</taxon>
        <taxon>Thermodesulfobacteriota</taxon>
        <taxon>Syntrophobacteria</taxon>
        <taxon>Syntrophobacterales</taxon>
        <taxon>Syntrophobacteraceae</taxon>
        <taxon>Desulfacinum</taxon>
    </lineage>
</organism>
<reference evidence="4" key="1">
    <citation type="submission" date="2016-11" db="EMBL/GenBank/DDBJ databases">
        <authorList>
            <person name="Varghese N."/>
            <person name="Submissions S."/>
        </authorList>
    </citation>
    <scope>NUCLEOTIDE SEQUENCE [LARGE SCALE GENOMIC DNA]</scope>
    <source>
        <strain evidence="4">DSM 9756</strain>
    </source>
</reference>
<evidence type="ECO:0000256" key="2">
    <source>
        <dbReference type="RuleBase" id="RU362080"/>
    </source>
</evidence>
<sequence>MPHVLTAREARDRFGEVLRRAETNGETFIVEKKGRPSVVIMPAEEYDRLTGQHAVDYEKTLEDIFLLNRRIVARRGGDPILHEEALQIAR</sequence>
<dbReference type="InterPro" id="IPR006442">
    <property type="entry name" value="Antitoxin_Phd/YefM"/>
</dbReference>
<dbReference type="AlphaFoldDB" id="A0A1M5BJD3"/>
<dbReference type="NCBIfam" id="TIGR01552">
    <property type="entry name" value="phd_fam"/>
    <property type="match status" value="1"/>
</dbReference>
<name>A0A1M5BJD3_9BACT</name>
<protein>
    <recommendedName>
        <fullName evidence="2">Antitoxin</fullName>
    </recommendedName>
</protein>
<accession>A0A1M5BJD3</accession>
<dbReference type="RefSeq" id="WP_073038821.1">
    <property type="nucleotide sequence ID" value="NZ_FQVB01000017.1"/>
</dbReference>
<evidence type="ECO:0000313" key="3">
    <source>
        <dbReference type="EMBL" id="SHF42693.1"/>
    </source>
</evidence>
<keyword evidence="4" id="KW-1185">Reference proteome</keyword>
<dbReference type="Pfam" id="PF02604">
    <property type="entry name" value="PhdYeFM_antitox"/>
    <property type="match status" value="1"/>
</dbReference>
<comment type="similarity">
    <text evidence="1 2">Belongs to the phD/YefM antitoxin family.</text>
</comment>
<dbReference type="InterPro" id="IPR036165">
    <property type="entry name" value="YefM-like_sf"/>
</dbReference>
<gene>
    <name evidence="3" type="ORF">SAMN02745206_01965</name>
</gene>
<dbReference type="EMBL" id="FQVB01000017">
    <property type="protein sequence ID" value="SHF42693.1"/>
    <property type="molecule type" value="Genomic_DNA"/>
</dbReference>
<dbReference type="Gene3D" id="3.40.1620.10">
    <property type="entry name" value="YefM-like domain"/>
    <property type="match status" value="1"/>
</dbReference>
<dbReference type="SUPFAM" id="SSF143120">
    <property type="entry name" value="YefM-like"/>
    <property type="match status" value="1"/>
</dbReference>
<dbReference type="OrthoDB" id="5422784at2"/>
<dbReference type="Proteomes" id="UP000184076">
    <property type="component" value="Unassembled WGS sequence"/>
</dbReference>
<dbReference type="STRING" id="1121391.SAMN02745206_01965"/>